<dbReference type="InterPro" id="IPR001849">
    <property type="entry name" value="PH_domain"/>
</dbReference>
<protein>
    <submittedName>
        <fullName evidence="3">FYVE, RhoGEF and PH domain-containing protein 3-like</fullName>
    </submittedName>
</protein>
<keyword evidence="2" id="KW-1185">Reference proteome</keyword>
<dbReference type="InterPro" id="IPR051092">
    <property type="entry name" value="FYVE_RhoGEF_PH"/>
</dbReference>
<name>A0A2Y9GU37_NEOSC</name>
<organism evidence="2 3">
    <name type="scientific">Neomonachus schauinslandi</name>
    <name type="common">Hawaiian monk seal</name>
    <name type="synonym">Monachus schauinslandi</name>
    <dbReference type="NCBI Taxonomy" id="29088"/>
    <lineage>
        <taxon>Eukaryota</taxon>
        <taxon>Metazoa</taxon>
        <taxon>Chordata</taxon>
        <taxon>Craniata</taxon>
        <taxon>Vertebrata</taxon>
        <taxon>Euteleostomi</taxon>
        <taxon>Mammalia</taxon>
        <taxon>Eutheria</taxon>
        <taxon>Laurasiatheria</taxon>
        <taxon>Carnivora</taxon>
        <taxon>Caniformia</taxon>
        <taxon>Pinnipedia</taxon>
        <taxon>Phocidae</taxon>
        <taxon>Monachinae</taxon>
        <taxon>Monachini</taxon>
        <taxon>Neomonachus</taxon>
    </lineage>
</organism>
<proteinExistence type="predicted"/>
<dbReference type="Pfam" id="PF00169">
    <property type="entry name" value="PH"/>
    <property type="match status" value="1"/>
</dbReference>
<dbReference type="Proteomes" id="UP000248481">
    <property type="component" value="Unplaced"/>
</dbReference>
<dbReference type="GO" id="GO:0005085">
    <property type="term" value="F:guanyl-nucleotide exchange factor activity"/>
    <property type="evidence" value="ECO:0007669"/>
    <property type="project" value="TreeGrafter"/>
</dbReference>
<dbReference type="GO" id="GO:0046847">
    <property type="term" value="P:filopodium assembly"/>
    <property type="evidence" value="ECO:0007669"/>
    <property type="project" value="TreeGrafter"/>
</dbReference>
<sequence length="154" mass="17359">MSFTTEPCLTLSATPFTTGPRPAQPSCRPWPASSLSGLLAPLTLYLSRLQFNSMILYCVPKLRLMGQKFSVREKMDISGLQVQDIVKPNAAHTFIITGRRRSLELQTRTEEEKKEWIQVIEATIERHRQNSQTFKAFSGSFSQDEDPSLAPDSP</sequence>
<evidence type="ECO:0000259" key="1">
    <source>
        <dbReference type="PROSITE" id="PS50003"/>
    </source>
</evidence>
<dbReference type="RefSeq" id="XP_021542742.1">
    <property type="nucleotide sequence ID" value="XM_021687067.1"/>
</dbReference>
<feature type="non-terminal residue" evidence="3">
    <location>
        <position position="154"/>
    </location>
</feature>
<dbReference type="KEGG" id="nsu:110577664"/>
<dbReference type="GO" id="GO:0007010">
    <property type="term" value="P:cytoskeleton organization"/>
    <property type="evidence" value="ECO:0007669"/>
    <property type="project" value="TreeGrafter"/>
</dbReference>
<dbReference type="SMART" id="SM00233">
    <property type="entry name" value="PH"/>
    <property type="match status" value="1"/>
</dbReference>
<dbReference type="PROSITE" id="PS50003">
    <property type="entry name" value="PH_DOMAIN"/>
    <property type="match status" value="1"/>
</dbReference>
<evidence type="ECO:0000313" key="3">
    <source>
        <dbReference type="RefSeq" id="XP_021542742.1"/>
    </source>
</evidence>
<dbReference type="PANTHER" id="PTHR12673">
    <property type="entry name" value="FACIOGENITAL DYSPLASIA PROTEIN"/>
    <property type="match status" value="1"/>
</dbReference>
<dbReference type="STRING" id="29088.A0A2Y9GU37"/>
<evidence type="ECO:0000313" key="2">
    <source>
        <dbReference type="Proteomes" id="UP000248481"/>
    </source>
</evidence>
<accession>A0A2Y9GU37</accession>
<dbReference type="SUPFAM" id="SSF50729">
    <property type="entry name" value="PH domain-like"/>
    <property type="match status" value="1"/>
</dbReference>
<dbReference type="GO" id="GO:0005737">
    <property type="term" value="C:cytoplasm"/>
    <property type="evidence" value="ECO:0007669"/>
    <property type="project" value="TreeGrafter"/>
</dbReference>
<dbReference type="Gene3D" id="2.30.29.30">
    <property type="entry name" value="Pleckstrin-homology domain (PH domain)/Phosphotyrosine-binding domain (PTB)"/>
    <property type="match status" value="1"/>
</dbReference>
<dbReference type="InParanoid" id="A0A2Y9GU37"/>
<gene>
    <name evidence="3" type="primary">LOC110577664</name>
</gene>
<reference evidence="3" key="1">
    <citation type="submission" date="2025-08" db="UniProtKB">
        <authorList>
            <consortium name="RefSeq"/>
        </authorList>
    </citation>
    <scope>IDENTIFICATION</scope>
    <source>
        <tissue evidence="3">Blood</tissue>
    </source>
</reference>
<dbReference type="GeneID" id="110577664"/>
<dbReference type="PANTHER" id="PTHR12673:SF14">
    <property type="entry name" value="FYVE, RHOGEF AND PH DOMAIN-CONTAINING PROTEIN 3"/>
    <property type="match status" value="1"/>
</dbReference>
<feature type="domain" description="PH" evidence="1">
    <location>
        <begin position="1"/>
        <end position="125"/>
    </location>
</feature>
<dbReference type="InterPro" id="IPR011993">
    <property type="entry name" value="PH-like_dom_sf"/>
</dbReference>
<dbReference type="AlphaFoldDB" id="A0A2Y9GU37"/>